<gene>
    <name evidence="2" type="ORF">Tci_860372</name>
</gene>
<evidence type="ECO:0000256" key="1">
    <source>
        <dbReference type="SAM" id="MobiDB-lite"/>
    </source>
</evidence>
<proteinExistence type="predicted"/>
<name>A0A699RVQ1_TANCI</name>
<comment type="caution">
    <text evidence="2">The sequence shown here is derived from an EMBL/GenBank/DDBJ whole genome shotgun (WGS) entry which is preliminary data.</text>
</comment>
<organism evidence="2">
    <name type="scientific">Tanacetum cinerariifolium</name>
    <name type="common">Dalmatian daisy</name>
    <name type="synonym">Chrysanthemum cinerariifolium</name>
    <dbReference type="NCBI Taxonomy" id="118510"/>
    <lineage>
        <taxon>Eukaryota</taxon>
        <taxon>Viridiplantae</taxon>
        <taxon>Streptophyta</taxon>
        <taxon>Embryophyta</taxon>
        <taxon>Tracheophyta</taxon>
        <taxon>Spermatophyta</taxon>
        <taxon>Magnoliopsida</taxon>
        <taxon>eudicotyledons</taxon>
        <taxon>Gunneridae</taxon>
        <taxon>Pentapetalae</taxon>
        <taxon>asterids</taxon>
        <taxon>campanulids</taxon>
        <taxon>Asterales</taxon>
        <taxon>Asteraceae</taxon>
        <taxon>Asteroideae</taxon>
        <taxon>Anthemideae</taxon>
        <taxon>Anthemidinae</taxon>
        <taxon>Tanacetum</taxon>
    </lineage>
</organism>
<protein>
    <submittedName>
        <fullName evidence="2">Uncharacterized protein</fullName>
    </submittedName>
</protein>
<feature type="region of interest" description="Disordered" evidence="1">
    <location>
        <begin position="39"/>
        <end position="59"/>
    </location>
</feature>
<sequence length="163" mass="18428">NTLRFVFAKEETQIYDAIVPESLTSPGMKETKAYKTYLGKSKRVKRPTKKSTKGPARGVVIRETVEMPLSKWKQKVDVTRGKGIELLSQVALTEDAQFKEGNDEYDSNNKQDSSGEDSDQENDSDDEKTQIDIINKSDFEPETDESESGSKSDHKDEEEEVKD</sequence>
<feature type="non-terminal residue" evidence="2">
    <location>
        <position position="1"/>
    </location>
</feature>
<evidence type="ECO:0000313" key="2">
    <source>
        <dbReference type="EMBL" id="GFC88402.1"/>
    </source>
</evidence>
<accession>A0A699RVQ1</accession>
<feature type="region of interest" description="Disordered" evidence="1">
    <location>
        <begin position="95"/>
        <end position="163"/>
    </location>
</feature>
<feature type="compositionally biased region" description="Acidic residues" evidence="1">
    <location>
        <begin position="114"/>
        <end position="126"/>
    </location>
</feature>
<feature type="compositionally biased region" description="Basic residues" evidence="1">
    <location>
        <begin position="40"/>
        <end position="52"/>
    </location>
</feature>
<feature type="compositionally biased region" description="Basic and acidic residues" evidence="1">
    <location>
        <begin position="148"/>
        <end position="163"/>
    </location>
</feature>
<dbReference type="EMBL" id="BKCJ011115328">
    <property type="protein sequence ID" value="GFC88402.1"/>
    <property type="molecule type" value="Genomic_DNA"/>
</dbReference>
<reference evidence="2" key="1">
    <citation type="journal article" date="2019" name="Sci. Rep.">
        <title>Draft genome of Tanacetum cinerariifolium, the natural source of mosquito coil.</title>
        <authorList>
            <person name="Yamashiro T."/>
            <person name="Shiraishi A."/>
            <person name="Satake H."/>
            <person name="Nakayama K."/>
        </authorList>
    </citation>
    <scope>NUCLEOTIDE SEQUENCE</scope>
</reference>
<feature type="compositionally biased region" description="Basic and acidic residues" evidence="1">
    <location>
        <begin position="127"/>
        <end position="139"/>
    </location>
</feature>
<dbReference type="AlphaFoldDB" id="A0A699RVQ1"/>
<feature type="non-terminal residue" evidence="2">
    <location>
        <position position="163"/>
    </location>
</feature>